<reference evidence="2 3" key="1">
    <citation type="submission" date="2018-12" db="EMBL/GenBank/DDBJ databases">
        <authorList>
            <consortium name="Pathogen Informatics"/>
        </authorList>
    </citation>
    <scope>NUCLEOTIDE SEQUENCE [LARGE SCALE GENOMIC DNA]</scope>
    <source>
        <strain evidence="2 3">NCTC10665</strain>
    </source>
</reference>
<name>A0A3S4ZGE8_HAEPA</name>
<proteinExistence type="predicted"/>
<evidence type="ECO:0000256" key="1">
    <source>
        <dbReference type="SAM" id="SignalP"/>
    </source>
</evidence>
<dbReference type="Proteomes" id="UP000268879">
    <property type="component" value="Chromosome"/>
</dbReference>
<gene>
    <name evidence="2" type="ORF">NCTC10665_00908</name>
</gene>
<dbReference type="EMBL" id="LR134481">
    <property type="protein sequence ID" value="VEI30458.1"/>
    <property type="molecule type" value="Genomic_DNA"/>
</dbReference>
<dbReference type="InterPro" id="IPR035279">
    <property type="entry name" value="DUF5358"/>
</dbReference>
<dbReference type="PROSITE" id="PS51257">
    <property type="entry name" value="PROKAR_LIPOPROTEIN"/>
    <property type="match status" value="1"/>
</dbReference>
<protein>
    <recommendedName>
        <fullName evidence="4">DUF5358 domain-containing protein</fullName>
    </recommendedName>
</protein>
<evidence type="ECO:0000313" key="2">
    <source>
        <dbReference type="EMBL" id="VEI30458.1"/>
    </source>
</evidence>
<feature type="signal peptide" evidence="1">
    <location>
        <begin position="1"/>
        <end position="24"/>
    </location>
</feature>
<accession>A0A3S4ZGE8</accession>
<sequence length="189" mass="21547">MRKFIIFGATVLLSACGLFSSSQSSIPAEFAQADYLLSDVNARKWATSSKQAEQCIYPNLTRIQQQHFAKEDSYIHSQYVFFYPLEKIIGENYVKMIQKDEKSMNYATYQFKKFRTEVGDVDSLDPKACQILRTQAKEDLDVVKGQYINGMVDETKNDDGTLKKTGDGIATNQNKFFFDIIKWGSALLL</sequence>
<evidence type="ECO:0000313" key="3">
    <source>
        <dbReference type="Proteomes" id="UP000268879"/>
    </source>
</evidence>
<dbReference type="RefSeq" id="WP_126470497.1">
    <property type="nucleotide sequence ID" value="NZ_LR134481.1"/>
</dbReference>
<evidence type="ECO:0008006" key="4">
    <source>
        <dbReference type="Google" id="ProtNLM"/>
    </source>
</evidence>
<feature type="chain" id="PRO_5018557746" description="DUF5358 domain-containing protein" evidence="1">
    <location>
        <begin position="25"/>
        <end position="189"/>
    </location>
</feature>
<keyword evidence="1" id="KW-0732">Signal</keyword>
<organism evidence="2 3">
    <name type="scientific">Haemophilus parainfluenzae</name>
    <dbReference type="NCBI Taxonomy" id="729"/>
    <lineage>
        <taxon>Bacteria</taxon>
        <taxon>Pseudomonadati</taxon>
        <taxon>Pseudomonadota</taxon>
        <taxon>Gammaproteobacteria</taxon>
        <taxon>Pasteurellales</taxon>
        <taxon>Pasteurellaceae</taxon>
        <taxon>Haemophilus</taxon>
    </lineage>
</organism>
<dbReference type="Pfam" id="PF17311">
    <property type="entry name" value="DUF5358"/>
    <property type="match status" value="1"/>
</dbReference>
<dbReference type="AlphaFoldDB" id="A0A3S4ZGE8"/>